<dbReference type="Proteomes" id="UP001595379">
    <property type="component" value="Unassembled WGS sequence"/>
</dbReference>
<keyword evidence="1" id="KW-1133">Transmembrane helix</keyword>
<keyword evidence="1" id="KW-0812">Transmembrane</keyword>
<proteinExistence type="predicted"/>
<protein>
    <recommendedName>
        <fullName evidence="4">CTP synthetase</fullName>
    </recommendedName>
</protein>
<dbReference type="RefSeq" id="WP_343165567.1">
    <property type="nucleotide sequence ID" value="NZ_JBHRSV010000014.1"/>
</dbReference>
<keyword evidence="1" id="KW-0472">Membrane</keyword>
<evidence type="ECO:0000313" key="2">
    <source>
        <dbReference type="EMBL" id="MFC2926007.1"/>
    </source>
</evidence>
<evidence type="ECO:0008006" key="4">
    <source>
        <dbReference type="Google" id="ProtNLM"/>
    </source>
</evidence>
<sequence>MTYWFARLDPAKTSSAFAPVAPVGWFVTFALAAALAVFVVVVLDAGGSPLMQIVGIAAGVLMGIGVFILSVRDKVDPERSLADYKGRAQQ</sequence>
<reference evidence="3" key="1">
    <citation type="journal article" date="2019" name="Int. J. Syst. Evol. Microbiol.">
        <title>The Global Catalogue of Microorganisms (GCM) 10K type strain sequencing project: providing services to taxonomists for standard genome sequencing and annotation.</title>
        <authorList>
            <consortium name="The Broad Institute Genomics Platform"/>
            <consortium name="The Broad Institute Genome Sequencing Center for Infectious Disease"/>
            <person name="Wu L."/>
            <person name="Ma J."/>
        </authorList>
    </citation>
    <scope>NUCLEOTIDE SEQUENCE [LARGE SCALE GENOMIC DNA]</scope>
    <source>
        <strain evidence="3">KCTC 52487</strain>
    </source>
</reference>
<comment type="caution">
    <text evidence="2">The sequence shown here is derived from an EMBL/GenBank/DDBJ whole genome shotgun (WGS) entry which is preliminary data.</text>
</comment>
<dbReference type="EMBL" id="JBHRSV010000014">
    <property type="protein sequence ID" value="MFC2926007.1"/>
    <property type="molecule type" value="Genomic_DNA"/>
</dbReference>
<feature type="transmembrane region" description="Helical" evidence="1">
    <location>
        <begin position="49"/>
        <end position="71"/>
    </location>
</feature>
<organism evidence="2 3">
    <name type="scientific">Hyphobacterium vulgare</name>
    <dbReference type="NCBI Taxonomy" id="1736751"/>
    <lineage>
        <taxon>Bacteria</taxon>
        <taxon>Pseudomonadati</taxon>
        <taxon>Pseudomonadota</taxon>
        <taxon>Alphaproteobacteria</taxon>
        <taxon>Maricaulales</taxon>
        <taxon>Maricaulaceae</taxon>
        <taxon>Hyphobacterium</taxon>
    </lineage>
</organism>
<feature type="transmembrane region" description="Helical" evidence="1">
    <location>
        <begin position="20"/>
        <end position="43"/>
    </location>
</feature>
<evidence type="ECO:0000313" key="3">
    <source>
        <dbReference type="Proteomes" id="UP001595379"/>
    </source>
</evidence>
<evidence type="ECO:0000256" key="1">
    <source>
        <dbReference type="SAM" id="Phobius"/>
    </source>
</evidence>
<name>A0ABV6ZX77_9PROT</name>
<gene>
    <name evidence="2" type="ORF">ACFOOR_07805</name>
</gene>
<keyword evidence="3" id="KW-1185">Reference proteome</keyword>
<accession>A0ABV6ZX77</accession>